<evidence type="ECO:0000313" key="2">
    <source>
        <dbReference type="Proteomes" id="UP000683360"/>
    </source>
</evidence>
<dbReference type="Proteomes" id="UP000683360">
    <property type="component" value="Unassembled WGS sequence"/>
</dbReference>
<dbReference type="AlphaFoldDB" id="A0A8S3UCR5"/>
<comment type="caution">
    <text evidence="1">The sequence shown here is derived from an EMBL/GenBank/DDBJ whole genome shotgun (WGS) entry which is preliminary data.</text>
</comment>
<proteinExistence type="predicted"/>
<dbReference type="InterPro" id="IPR036514">
    <property type="entry name" value="SGNH_hydro_sf"/>
</dbReference>
<dbReference type="SUPFAM" id="SSF52266">
    <property type="entry name" value="SGNH hydrolase"/>
    <property type="match status" value="1"/>
</dbReference>
<organism evidence="1 2">
    <name type="scientific">Mytilus edulis</name>
    <name type="common">Blue mussel</name>
    <dbReference type="NCBI Taxonomy" id="6550"/>
    <lineage>
        <taxon>Eukaryota</taxon>
        <taxon>Metazoa</taxon>
        <taxon>Spiralia</taxon>
        <taxon>Lophotrochozoa</taxon>
        <taxon>Mollusca</taxon>
        <taxon>Bivalvia</taxon>
        <taxon>Autobranchia</taxon>
        <taxon>Pteriomorphia</taxon>
        <taxon>Mytilida</taxon>
        <taxon>Mytiloidea</taxon>
        <taxon>Mytilidae</taxon>
        <taxon>Mytilinae</taxon>
        <taxon>Mytilus</taxon>
    </lineage>
</organism>
<protein>
    <submittedName>
        <fullName evidence="1">Uncharacterized protein</fullName>
    </submittedName>
</protein>
<dbReference type="EMBL" id="CAJPWZ010002561">
    <property type="protein sequence ID" value="CAG2240461.1"/>
    <property type="molecule type" value="Genomic_DNA"/>
</dbReference>
<accession>A0A8S3UCR5</accession>
<name>A0A8S3UCR5_MYTED</name>
<dbReference type="Gene3D" id="3.40.50.1110">
    <property type="entry name" value="SGNH hydrolase"/>
    <property type="match status" value="1"/>
</dbReference>
<sequence>MQRVVIKSFSKDIHAETKVNYIDSLTSLFDKILAKWPNCKIIISTALFRGMSPSYNEKAYAANIEVLHTFFKDPHIFVCDNSGLSSRGQPIRHFLARDNVHLSYAGTKIFAANLRSSIRENQNNSWNNGYYQQKSNNNVWQNDFYHHRKKPIRNFLKL</sequence>
<reference evidence="1" key="1">
    <citation type="submission" date="2021-03" db="EMBL/GenBank/DDBJ databases">
        <authorList>
            <person name="Bekaert M."/>
        </authorList>
    </citation>
    <scope>NUCLEOTIDE SEQUENCE</scope>
</reference>
<evidence type="ECO:0000313" key="1">
    <source>
        <dbReference type="EMBL" id="CAG2240461.1"/>
    </source>
</evidence>
<gene>
    <name evidence="1" type="ORF">MEDL_52755</name>
</gene>
<keyword evidence="2" id="KW-1185">Reference proteome</keyword>